<proteinExistence type="predicted"/>
<dbReference type="AlphaFoldDB" id="A0A3M7QNZ5"/>
<reference evidence="2 3" key="1">
    <citation type="journal article" date="2018" name="Sci. Rep.">
        <title>Genomic signatures of local adaptation to the degree of environmental predictability in rotifers.</title>
        <authorList>
            <person name="Franch-Gras L."/>
            <person name="Hahn C."/>
            <person name="Garcia-Roger E.M."/>
            <person name="Carmona M.J."/>
            <person name="Serra M."/>
            <person name="Gomez A."/>
        </authorList>
    </citation>
    <scope>NUCLEOTIDE SEQUENCE [LARGE SCALE GENOMIC DNA]</scope>
    <source>
        <strain evidence="2">HYR1</strain>
    </source>
</reference>
<dbReference type="InterPro" id="IPR016135">
    <property type="entry name" value="UBQ-conjugating_enzyme/RWD"/>
</dbReference>
<dbReference type="Pfam" id="PF00179">
    <property type="entry name" value="UQ_con"/>
    <property type="match status" value="1"/>
</dbReference>
<dbReference type="PROSITE" id="PS50127">
    <property type="entry name" value="UBC_2"/>
    <property type="match status" value="1"/>
</dbReference>
<keyword evidence="3" id="KW-1185">Reference proteome</keyword>
<gene>
    <name evidence="2" type="ORF">BpHYR1_032283</name>
</gene>
<dbReference type="PANTHER" id="PTHR24067">
    <property type="entry name" value="UBIQUITIN-CONJUGATING ENZYME E2"/>
    <property type="match status" value="1"/>
</dbReference>
<dbReference type="Gene3D" id="3.10.110.10">
    <property type="entry name" value="Ubiquitin Conjugating Enzyme"/>
    <property type="match status" value="1"/>
</dbReference>
<dbReference type="Proteomes" id="UP000276133">
    <property type="component" value="Unassembled WGS sequence"/>
</dbReference>
<dbReference type="OrthoDB" id="9978460at2759"/>
<dbReference type="STRING" id="10195.A0A3M7QNZ5"/>
<protein>
    <submittedName>
        <fullName evidence="2">Ubiquitin-conjugating enzyme E2 U</fullName>
    </submittedName>
</protein>
<dbReference type="InterPro" id="IPR000608">
    <property type="entry name" value="UBC"/>
</dbReference>
<dbReference type="SMART" id="SM00212">
    <property type="entry name" value="UBCc"/>
    <property type="match status" value="1"/>
</dbReference>
<feature type="domain" description="UBC core" evidence="1">
    <location>
        <begin position="4"/>
        <end position="152"/>
    </location>
</feature>
<organism evidence="2 3">
    <name type="scientific">Brachionus plicatilis</name>
    <name type="common">Marine rotifer</name>
    <name type="synonym">Brachionus muelleri</name>
    <dbReference type="NCBI Taxonomy" id="10195"/>
    <lineage>
        <taxon>Eukaryota</taxon>
        <taxon>Metazoa</taxon>
        <taxon>Spiralia</taxon>
        <taxon>Gnathifera</taxon>
        <taxon>Rotifera</taxon>
        <taxon>Eurotatoria</taxon>
        <taxon>Monogononta</taxon>
        <taxon>Pseudotrocha</taxon>
        <taxon>Ploima</taxon>
        <taxon>Brachionidae</taxon>
        <taxon>Brachionus</taxon>
    </lineage>
</organism>
<dbReference type="SUPFAM" id="SSF54495">
    <property type="entry name" value="UBC-like"/>
    <property type="match status" value="1"/>
</dbReference>
<sequence>MFSRAHLLIEREINEIESEKGLTIIRLDDNNIFELIALIEGIPKTVWERGIFQIYLKFSENYNFVPPKVFFQTVPYHPNIDITTGKPSLDFLDDISKWRQDYSIKHILRSLQHLLAYPLLDRSVNMDAVFMLKGNPKQYAEMARKSVLSTQKIRQMLKEMDSLRNEGLESESFSSLAKNFQLFRLEKNPTEIIRNEMVVSTEEKIKKQFPISFDEYSILWRGIATTKSKKQDENEYLKNDLSQKPNLMSQHMSLSTRELEHQINKQLNEHRNLMYGKIEFGKQSASIYSKDSHSKSETKARKPKIVNYNELNKESRLSEPKSEQNVNTKLVIGRNDQEFEEEVDQLINWTKNIE</sequence>
<evidence type="ECO:0000313" key="2">
    <source>
        <dbReference type="EMBL" id="RNA12794.1"/>
    </source>
</evidence>
<evidence type="ECO:0000313" key="3">
    <source>
        <dbReference type="Proteomes" id="UP000276133"/>
    </source>
</evidence>
<dbReference type="EMBL" id="REGN01005612">
    <property type="protein sequence ID" value="RNA12794.1"/>
    <property type="molecule type" value="Genomic_DNA"/>
</dbReference>
<accession>A0A3M7QNZ5</accession>
<name>A0A3M7QNZ5_BRAPC</name>
<dbReference type="InterPro" id="IPR050113">
    <property type="entry name" value="Ub_conjugating_enzyme"/>
</dbReference>
<evidence type="ECO:0000259" key="1">
    <source>
        <dbReference type="PROSITE" id="PS50127"/>
    </source>
</evidence>
<comment type="caution">
    <text evidence="2">The sequence shown here is derived from an EMBL/GenBank/DDBJ whole genome shotgun (WGS) entry which is preliminary data.</text>
</comment>
<dbReference type="CDD" id="cd23806">
    <property type="entry name" value="UBCc_UBE2U"/>
    <property type="match status" value="1"/>
</dbReference>